<evidence type="ECO:0000259" key="3">
    <source>
        <dbReference type="PROSITE" id="PS51263"/>
    </source>
</evidence>
<reference evidence="4" key="1">
    <citation type="journal article" date="2022" name="Front. Genet.">
        <title>Chromosome-Scale Assembly of the Dendrobium nobile Genome Provides Insights Into the Molecular Mechanism of the Biosynthesis of the Medicinal Active Ingredient of Dendrobium.</title>
        <authorList>
            <person name="Xu Q."/>
            <person name="Niu S.-C."/>
            <person name="Li K.-L."/>
            <person name="Zheng P.-J."/>
            <person name="Zhang X.-J."/>
            <person name="Jia Y."/>
            <person name="Liu Y."/>
            <person name="Niu Y.-X."/>
            <person name="Yu L.-H."/>
            <person name="Chen D.-F."/>
            <person name="Zhang G.-Q."/>
        </authorList>
    </citation>
    <scope>NUCLEOTIDE SEQUENCE</scope>
    <source>
        <tissue evidence="4">Leaf</tissue>
    </source>
</reference>
<name>A0A8T3AV02_DENNO</name>
<protein>
    <recommendedName>
        <fullName evidence="3">ADF-H domain-containing protein</fullName>
    </recommendedName>
</protein>
<proteinExistence type="inferred from homology"/>
<dbReference type="EMBL" id="JAGYWB010000013">
    <property type="protein sequence ID" value="KAI0499552.1"/>
    <property type="molecule type" value="Genomic_DNA"/>
</dbReference>
<dbReference type="InterPro" id="IPR029006">
    <property type="entry name" value="ADF-H/Gelsolin-like_dom_sf"/>
</dbReference>
<dbReference type="SUPFAM" id="SSF55753">
    <property type="entry name" value="Actin depolymerizing proteins"/>
    <property type="match status" value="1"/>
</dbReference>
<dbReference type="PANTHER" id="PTHR11913">
    <property type="entry name" value="COFILIN-RELATED"/>
    <property type="match status" value="1"/>
</dbReference>
<dbReference type="Pfam" id="PF00241">
    <property type="entry name" value="Cofilin_ADF"/>
    <property type="match status" value="1"/>
</dbReference>
<dbReference type="GO" id="GO:0030042">
    <property type="term" value="P:actin filament depolymerization"/>
    <property type="evidence" value="ECO:0007669"/>
    <property type="project" value="InterPro"/>
</dbReference>
<dbReference type="Proteomes" id="UP000829196">
    <property type="component" value="Unassembled WGS sequence"/>
</dbReference>
<keyword evidence="2" id="KW-0009">Actin-binding</keyword>
<dbReference type="CDD" id="cd11286">
    <property type="entry name" value="ADF_cofilin_like"/>
    <property type="match status" value="1"/>
</dbReference>
<dbReference type="InterPro" id="IPR002108">
    <property type="entry name" value="ADF-H"/>
</dbReference>
<dbReference type="SMART" id="SM00102">
    <property type="entry name" value="ADF"/>
    <property type="match status" value="1"/>
</dbReference>
<evidence type="ECO:0000256" key="1">
    <source>
        <dbReference type="ARBA" id="ARBA00006844"/>
    </source>
</evidence>
<evidence type="ECO:0000256" key="2">
    <source>
        <dbReference type="ARBA" id="ARBA00023203"/>
    </source>
</evidence>
<evidence type="ECO:0000313" key="4">
    <source>
        <dbReference type="EMBL" id="KAI0499552.1"/>
    </source>
</evidence>
<gene>
    <name evidence="4" type="ORF">KFK09_017758</name>
</gene>
<feature type="domain" description="ADF-H" evidence="3">
    <location>
        <begin position="1"/>
        <end position="132"/>
    </location>
</feature>
<comment type="similarity">
    <text evidence="1">Belongs to the actin-binding proteins ADF family.</text>
</comment>
<dbReference type="PROSITE" id="PS51263">
    <property type="entry name" value="ADF_H"/>
    <property type="match status" value="1"/>
</dbReference>
<sequence length="340" mass="38783">MAVVDECKLKFMELKAKRSFRFIVFKIDEKNLQIMVDRVGQPEESYDDFTACLPPDECRYAVFDFDFVTDENCQKSKIFFIAWSPDTSRVRSKMLYASSKDRFKRELDGIQVELQATDPSLQSSGDHFSLDSLDLPPWTPWISPPWTPWKSPPWTLWICHGLNIQTKRQFSPLGMIAFSLWISKAIQLYLPNGRRLSPLGMPSSFGIRARWTRGRSGNISLVDVKLRNSFNQAGFVMEWKMPQDIRGKGVLRNSTSQGLCRAHSTGSEKDPAPPAPFGTVDWGGPLLMPDLSEKLMNHKVEACIVFYMTFKVKRNGKGNLPGALVRLHFNQVRFNICSTS</sequence>
<accession>A0A8T3AV02</accession>
<dbReference type="AlphaFoldDB" id="A0A8T3AV02"/>
<dbReference type="InterPro" id="IPR017904">
    <property type="entry name" value="ADF/Cofilin"/>
</dbReference>
<organism evidence="4 5">
    <name type="scientific">Dendrobium nobile</name>
    <name type="common">Orchid</name>
    <dbReference type="NCBI Taxonomy" id="94219"/>
    <lineage>
        <taxon>Eukaryota</taxon>
        <taxon>Viridiplantae</taxon>
        <taxon>Streptophyta</taxon>
        <taxon>Embryophyta</taxon>
        <taxon>Tracheophyta</taxon>
        <taxon>Spermatophyta</taxon>
        <taxon>Magnoliopsida</taxon>
        <taxon>Liliopsida</taxon>
        <taxon>Asparagales</taxon>
        <taxon>Orchidaceae</taxon>
        <taxon>Epidendroideae</taxon>
        <taxon>Malaxideae</taxon>
        <taxon>Dendrobiinae</taxon>
        <taxon>Dendrobium</taxon>
    </lineage>
</organism>
<keyword evidence="5" id="KW-1185">Reference proteome</keyword>
<dbReference type="Gene3D" id="3.40.20.10">
    <property type="entry name" value="Severin"/>
    <property type="match status" value="1"/>
</dbReference>
<comment type="caution">
    <text evidence="4">The sequence shown here is derived from an EMBL/GenBank/DDBJ whole genome shotgun (WGS) entry which is preliminary data.</text>
</comment>
<dbReference type="SMR" id="A0A8T3AV02"/>
<dbReference type="GO" id="GO:0015629">
    <property type="term" value="C:actin cytoskeleton"/>
    <property type="evidence" value="ECO:0007669"/>
    <property type="project" value="InterPro"/>
</dbReference>
<evidence type="ECO:0000313" key="5">
    <source>
        <dbReference type="Proteomes" id="UP000829196"/>
    </source>
</evidence>
<dbReference type="OrthoDB" id="494827at2759"/>
<dbReference type="GO" id="GO:0003779">
    <property type="term" value="F:actin binding"/>
    <property type="evidence" value="ECO:0007669"/>
    <property type="project" value="UniProtKB-KW"/>
</dbReference>